<evidence type="ECO:0000256" key="1">
    <source>
        <dbReference type="SAM" id="MobiDB-lite"/>
    </source>
</evidence>
<name>A0ABW4S0L4_9RHOB</name>
<evidence type="ECO:0008006" key="4">
    <source>
        <dbReference type="Google" id="ProtNLM"/>
    </source>
</evidence>
<dbReference type="EMBL" id="JBHUGH010000001">
    <property type="protein sequence ID" value="MFD1910886.1"/>
    <property type="molecule type" value="Genomic_DNA"/>
</dbReference>
<accession>A0ABW4S0L4</accession>
<feature type="region of interest" description="Disordered" evidence="1">
    <location>
        <begin position="299"/>
        <end position="319"/>
    </location>
</feature>
<evidence type="ECO:0000313" key="2">
    <source>
        <dbReference type="EMBL" id="MFD1910886.1"/>
    </source>
</evidence>
<proteinExistence type="predicted"/>
<sequence>MRAHELTVFFVVQKGALSLRARFLALSLRRFMSPYLHLRAAIPEDTPPPDDETLDLLAALGVQFEVFEPDLMKRHAYPIGNKIDAATLPFRTRYALFLDSDMLMMRNFATWKLGEPQLSARPIFGAQAFAGKGARAIEAFATERLGIDPAEYAAREPQFSSRAETFFAVCNSGAVLFDTETDFATRWRDVADQVLSSDLPKGLRHPYADQAALALVMAEGRHSFQWLPRFFNSSVSSDRTPILMHYFRFPSALARPDSHAIVLELQEEAARKGFNALGELTVKDLAYFRRPPKLPDNVDPVFAMAGQGESSDDEGSDDA</sequence>
<dbReference type="InterPro" id="IPR029044">
    <property type="entry name" value="Nucleotide-diphossugar_trans"/>
</dbReference>
<reference evidence="3" key="1">
    <citation type="journal article" date="2019" name="Int. J. Syst. Evol. Microbiol.">
        <title>The Global Catalogue of Microorganisms (GCM) 10K type strain sequencing project: providing services to taxonomists for standard genome sequencing and annotation.</title>
        <authorList>
            <consortium name="The Broad Institute Genomics Platform"/>
            <consortium name="The Broad Institute Genome Sequencing Center for Infectious Disease"/>
            <person name="Wu L."/>
            <person name="Ma J."/>
        </authorList>
    </citation>
    <scope>NUCLEOTIDE SEQUENCE [LARGE SCALE GENOMIC DNA]</scope>
    <source>
        <strain evidence="3">CGMCC 4.7242</strain>
    </source>
</reference>
<dbReference type="RefSeq" id="WP_390258881.1">
    <property type="nucleotide sequence ID" value="NZ_JBHUGH010000001.1"/>
</dbReference>
<evidence type="ECO:0000313" key="3">
    <source>
        <dbReference type="Proteomes" id="UP001597353"/>
    </source>
</evidence>
<gene>
    <name evidence="2" type="ORF">ACFSGJ_01495</name>
</gene>
<dbReference type="Proteomes" id="UP001597353">
    <property type="component" value="Unassembled WGS sequence"/>
</dbReference>
<dbReference type="SUPFAM" id="SSF53448">
    <property type="entry name" value="Nucleotide-diphospho-sugar transferases"/>
    <property type="match status" value="1"/>
</dbReference>
<feature type="compositionally biased region" description="Acidic residues" evidence="1">
    <location>
        <begin position="310"/>
        <end position="319"/>
    </location>
</feature>
<dbReference type="Gene3D" id="3.90.550.10">
    <property type="entry name" value="Spore Coat Polysaccharide Biosynthesis Protein SpsA, Chain A"/>
    <property type="match status" value="1"/>
</dbReference>
<protein>
    <recommendedName>
        <fullName evidence="4">Glycosyl transferase family 8</fullName>
    </recommendedName>
</protein>
<organism evidence="2 3">
    <name type="scientific">Halodurantibacterium flavum</name>
    <dbReference type="NCBI Taxonomy" id="1382802"/>
    <lineage>
        <taxon>Bacteria</taxon>
        <taxon>Pseudomonadati</taxon>
        <taxon>Pseudomonadota</taxon>
        <taxon>Alphaproteobacteria</taxon>
        <taxon>Rhodobacterales</taxon>
        <taxon>Paracoccaceae</taxon>
        <taxon>Halodurantibacterium</taxon>
    </lineage>
</organism>
<keyword evidence="3" id="KW-1185">Reference proteome</keyword>
<comment type="caution">
    <text evidence="2">The sequence shown here is derived from an EMBL/GenBank/DDBJ whole genome shotgun (WGS) entry which is preliminary data.</text>
</comment>